<name>A0AAW0I1A3_MYOGA</name>
<gene>
    <name evidence="1" type="ORF">U0070_026511</name>
</gene>
<organism evidence="1 2">
    <name type="scientific">Myodes glareolus</name>
    <name type="common">Bank vole</name>
    <name type="synonym">Clethrionomys glareolus</name>
    <dbReference type="NCBI Taxonomy" id="447135"/>
    <lineage>
        <taxon>Eukaryota</taxon>
        <taxon>Metazoa</taxon>
        <taxon>Chordata</taxon>
        <taxon>Craniata</taxon>
        <taxon>Vertebrata</taxon>
        <taxon>Euteleostomi</taxon>
        <taxon>Mammalia</taxon>
        <taxon>Eutheria</taxon>
        <taxon>Euarchontoglires</taxon>
        <taxon>Glires</taxon>
        <taxon>Rodentia</taxon>
        <taxon>Myomorpha</taxon>
        <taxon>Muroidea</taxon>
        <taxon>Cricetidae</taxon>
        <taxon>Arvicolinae</taxon>
        <taxon>Myodes</taxon>
    </lineage>
</organism>
<feature type="non-terminal residue" evidence="1">
    <location>
        <position position="81"/>
    </location>
</feature>
<protein>
    <submittedName>
        <fullName evidence="1">Uncharacterized protein</fullName>
    </submittedName>
</protein>
<evidence type="ECO:0000313" key="1">
    <source>
        <dbReference type="EMBL" id="KAK7808074.1"/>
    </source>
</evidence>
<dbReference type="Proteomes" id="UP001488838">
    <property type="component" value="Unassembled WGS sequence"/>
</dbReference>
<comment type="caution">
    <text evidence="1">The sequence shown here is derived from an EMBL/GenBank/DDBJ whole genome shotgun (WGS) entry which is preliminary data.</text>
</comment>
<sequence>MAVFLFIHQQLFKDRLPISENYLMRERLGVHLPNCQGCVLRECEDLSVLMWRAMDVTGISMKNSPRTKNCQMRSSGKRATN</sequence>
<dbReference type="AlphaFoldDB" id="A0AAW0I1A3"/>
<accession>A0AAW0I1A3</accession>
<evidence type="ECO:0000313" key="2">
    <source>
        <dbReference type="Proteomes" id="UP001488838"/>
    </source>
</evidence>
<reference evidence="1 2" key="1">
    <citation type="journal article" date="2023" name="bioRxiv">
        <title>Conserved and derived expression patterns and positive selection on dental genes reveal complex evolutionary context of ever-growing rodent molars.</title>
        <authorList>
            <person name="Calamari Z.T."/>
            <person name="Song A."/>
            <person name="Cohen E."/>
            <person name="Akter M."/>
            <person name="Roy R.D."/>
            <person name="Hallikas O."/>
            <person name="Christensen M.M."/>
            <person name="Li P."/>
            <person name="Marangoni P."/>
            <person name="Jernvall J."/>
            <person name="Klein O.D."/>
        </authorList>
    </citation>
    <scope>NUCLEOTIDE SEQUENCE [LARGE SCALE GENOMIC DNA]</scope>
    <source>
        <strain evidence="1">V071</strain>
    </source>
</reference>
<keyword evidence="2" id="KW-1185">Reference proteome</keyword>
<proteinExistence type="predicted"/>
<dbReference type="EMBL" id="JBBHLL010000249">
    <property type="protein sequence ID" value="KAK7808074.1"/>
    <property type="molecule type" value="Genomic_DNA"/>
</dbReference>